<evidence type="ECO:0000256" key="3">
    <source>
        <dbReference type="SAM" id="MobiDB-lite"/>
    </source>
</evidence>
<dbReference type="PANTHER" id="PTHR30258">
    <property type="entry name" value="TYPE II SECRETION SYSTEM PROTEIN GSPE-RELATED"/>
    <property type="match status" value="1"/>
</dbReference>
<dbReference type="PANTHER" id="PTHR30258:SF1">
    <property type="entry name" value="PROTEIN TRANSPORT PROTEIN HOFB HOMOLOG"/>
    <property type="match status" value="1"/>
</dbReference>
<evidence type="ECO:0008006" key="7">
    <source>
        <dbReference type="Google" id="ProtNLM"/>
    </source>
</evidence>
<dbReference type="SUPFAM" id="SSF52540">
    <property type="entry name" value="P-loop containing nucleoside triphosphate hydrolases"/>
    <property type="match status" value="1"/>
</dbReference>
<comment type="caution">
    <text evidence="6">The sequence shown here is derived from an EMBL/GenBank/DDBJ whole genome shotgun (WGS) entry which is preliminary data.</text>
</comment>
<dbReference type="InterPro" id="IPR007831">
    <property type="entry name" value="T2SS_GspE_N"/>
</dbReference>
<dbReference type="Pfam" id="PF05157">
    <property type="entry name" value="MshEN"/>
    <property type="match status" value="1"/>
</dbReference>
<accession>A0A0F9DZ72</accession>
<evidence type="ECO:0000259" key="5">
    <source>
        <dbReference type="Pfam" id="PF05157"/>
    </source>
</evidence>
<sequence>MKISKTSLGQILKKRGVITEAQLNKALAMQKELSLKLGEAITRLGVTTPEEIINGLAEQFGSKVVNPLDISIPDDVINTVPKAVVRKYNIIPVEKQKKTLTVAISDPLDISTLEDLHFKLNVNIEYVLATSHNIEEAIKKYYYNHGQENDIQFEGLFEEIKEVTYGVDKPYEFGGAVAEEDEAPIVKLVTYIIHEAIKVRASDIHIEPLSNKVRVRYRVDGVCQDTHSITKTVQDALISRIKILSNIDITEKRKPQDGRINLEGDEKSIETGAPEEAAPVRGGEKTFAITAIIIQATRIKAYILSQFHAAWPLLVR</sequence>
<dbReference type="Gene3D" id="3.30.450.90">
    <property type="match status" value="1"/>
</dbReference>
<dbReference type="FunFam" id="3.30.300.160:FF:000002">
    <property type="entry name" value="Type II secretion system protein E"/>
    <property type="match status" value="1"/>
</dbReference>
<dbReference type="InterPro" id="IPR037257">
    <property type="entry name" value="T2SS_E_N_sf"/>
</dbReference>
<dbReference type="GO" id="GO:0005886">
    <property type="term" value="C:plasma membrane"/>
    <property type="evidence" value="ECO:0007669"/>
    <property type="project" value="TreeGrafter"/>
</dbReference>
<reference evidence="6" key="1">
    <citation type="journal article" date="2015" name="Nature">
        <title>Complex archaea that bridge the gap between prokaryotes and eukaryotes.</title>
        <authorList>
            <person name="Spang A."/>
            <person name="Saw J.H."/>
            <person name="Jorgensen S.L."/>
            <person name="Zaremba-Niedzwiedzka K."/>
            <person name="Martijn J."/>
            <person name="Lind A.E."/>
            <person name="van Eijk R."/>
            <person name="Schleper C."/>
            <person name="Guy L."/>
            <person name="Ettema T.J."/>
        </authorList>
    </citation>
    <scope>NUCLEOTIDE SEQUENCE</scope>
</reference>
<dbReference type="Gene3D" id="3.30.300.160">
    <property type="entry name" value="Type II secretion system, protein E, N-terminal domain"/>
    <property type="match status" value="1"/>
</dbReference>
<dbReference type="InterPro" id="IPR001482">
    <property type="entry name" value="T2SS/T4SS_dom"/>
</dbReference>
<evidence type="ECO:0000313" key="6">
    <source>
        <dbReference type="EMBL" id="KKL67039.1"/>
    </source>
</evidence>
<gene>
    <name evidence="6" type="ORF">LCGC14_2138970</name>
</gene>
<keyword evidence="1" id="KW-0547">Nucleotide-binding</keyword>
<feature type="compositionally biased region" description="Basic and acidic residues" evidence="3">
    <location>
        <begin position="257"/>
        <end position="269"/>
    </location>
</feature>
<evidence type="ECO:0000256" key="2">
    <source>
        <dbReference type="ARBA" id="ARBA00022840"/>
    </source>
</evidence>
<dbReference type="EMBL" id="LAZR01027007">
    <property type="protein sequence ID" value="KKL67039.1"/>
    <property type="molecule type" value="Genomic_DNA"/>
</dbReference>
<evidence type="ECO:0000259" key="4">
    <source>
        <dbReference type="Pfam" id="PF00437"/>
    </source>
</evidence>
<dbReference type="AlphaFoldDB" id="A0A0F9DZ72"/>
<dbReference type="SUPFAM" id="SSF160246">
    <property type="entry name" value="EspE N-terminal domain-like"/>
    <property type="match status" value="1"/>
</dbReference>
<name>A0A0F9DZ72_9ZZZZ</name>
<feature type="region of interest" description="Disordered" evidence="3">
    <location>
        <begin position="257"/>
        <end position="277"/>
    </location>
</feature>
<feature type="domain" description="Type II secretion system protein GspE N-terminal" evidence="5">
    <location>
        <begin position="60"/>
        <end position="145"/>
    </location>
</feature>
<feature type="domain" description="Bacterial type II secretion system protein E" evidence="4">
    <location>
        <begin position="179"/>
        <end position="270"/>
    </location>
</feature>
<dbReference type="InterPro" id="IPR027417">
    <property type="entry name" value="P-loop_NTPase"/>
</dbReference>
<evidence type="ECO:0000256" key="1">
    <source>
        <dbReference type="ARBA" id="ARBA00022741"/>
    </source>
</evidence>
<dbReference type="GO" id="GO:0016887">
    <property type="term" value="F:ATP hydrolysis activity"/>
    <property type="evidence" value="ECO:0007669"/>
    <property type="project" value="TreeGrafter"/>
</dbReference>
<organism evidence="6">
    <name type="scientific">marine sediment metagenome</name>
    <dbReference type="NCBI Taxonomy" id="412755"/>
    <lineage>
        <taxon>unclassified sequences</taxon>
        <taxon>metagenomes</taxon>
        <taxon>ecological metagenomes</taxon>
    </lineage>
</organism>
<dbReference type="Pfam" id="PF00437">
    <property type="entry name" value="T2SSE"/>
    <property type="match status" value="1"/>
</dbReference>
<dbReference type="GO" id="GO:0005524">
    <property type="term" value="F:ATP binding"/>
    <property type="evidence" value="ECO:0007669"/>
    <property type="project" value="UniProtKB-KW"/>
</dbReference>
<keyword evidence="2" id="KW-0067">ATP-binding</keyword>
<proteinExistence type="predicted"/>
<protein>
    <recommendedName>
        <fullName evidence="7">Type II secretion system protein GspE N-terminal domain-containing protein</fullName>
    </recommendedName>
</protein>